<dbReference type="OrthoDB" id="9794148at2"/>
<dbReference type="PANTHER" id="PTHR30435:SF29">
    <property type="entry name" value="FLAGELLAR BASAL-BODY ROD PROTEIN FLGC"/>
    <property type="match status" value="1"/>
</dbReference>
<dbReference type="Pfam" id="PF06429">
    <property type="entry name" value="Flg_bbr_C"/>
    <property type="match status" value="1"/>
</dbReference>
<dbReference type="Pfam" id="PF00460">
    <property type="entry name" value="Flg_bb_rod"/>
    <property type="match status" value="1"/>
</dbReference>
<dbReference type="InterPro" id="IPR001444">
    <property type="entry name" value="Flag_bb_rod_N"/>
</dbReference>
<comment type="subunit">
    <text evidence="5 6">The basal body constitutes a major portion of the flagellar organelle and consists of four rings (L,P,S, and M) mounted on a central rod. The rod consists of about 26 subunits of FlgG in the distal portion, and FlgB, FlgC and FlgF are thought to build up the proximal portion of the rod with about 6 subunits each.</text>
</comment>
<comment type="caution">
    <text evidence="9">The sequence shown here is derived from an EMBL/GenBank/DDBJ whole genome shotgun (WGS) entry which is preliminary data.</text>
</comment>
<evidence type="ECO:0000256" key="2">
    <source>
        <dbReference type="ARBA" id="ARBA00009677"/>
    </source>
</evidence>
<dbReference type="RefSeq" id="WP_106877437.1">
    <property type="nucleotide sequence ID" value="NZ_DHYB01000016.1"/>
</dbReference>
<dbReference type="GO" id="GO:0030694">
    <property type="term" value="C:bacterial-type flagellum basal body, rod"/>
    <property type="evidence" value="ECO:0007669"/>
    <property type="project" value="UniProtKB-UniRule"/>
</dbReference>
<dbReference type="PROSITE" id="PS00588">
    <property type="entry name" value="FLAGELLA_BB_ROD"/>
    <property type="match status" value="1"/>
</dbReference>
<feature type="domain" description="Flagellar basal-body/hook protein C-terminal" evidence="8">
    <location>
        <begin position="95"/>
        <end position="139"/>
    </location>
</feature>
<proteinExistence type="inferred from homology"/>
<dbReference type="EMBL" id="PYEP01000004">
    <property type="protein sequence ID" value="PSN07859.1"/>
    <property type="molecule type" value="Genomic_DNA"/>
</dbReference>
<evidence type="ECO:0000313" key="9">
    <source>
        <dbReference type="EMBL" id="PSN07859.1"/>
    </source>
</evidence>
<name>A0A2P8VJX2_9ENTR</name>
<dbReference type="AlphaFoldDB" id="A0A2P8VJX2"/>
<evidence type="ECO:0000256" key="1">
    <source>
        <dbReference type="ARBA" id="ARBA00004117"/>
    </source>
</evidence>
<dbReference type="InterPro" id="IPR019776">
    <property type="entry name" value="Flagellar_basal_body_rod_CS"/>
</dbReference>
<dbReference type="Proteomes" id="UP000240212">
    <property type="component" value="Unassembled WGS sequence"/>
</dbReference>
<evidence type="ECO:0000256" key="4">
    <source>
        <dbReference type="ARBA" id="ARBA00023143"/>
    </source>
</evidence>
<evidence type="ECO:0000256" key="6">
    <source>
        <dbReference type="RuleBase" id="RU362062"/>
    </source>
</evidence>
<protein>
    <recommendedName>
        <fullName evidence="3 6">Flagellar basal-body rod protein FlgC</fullName>
    </recommendedName>
</protein>
<feature type="domain" description="Flagellar basal body rod protein N-terminal" evidence="7">
    <location>
        <begin position="8"/>
        <end position="31"/>
    </location>
</feature>
<keyword evidence="9" id="KW-0969">Cilium</keyword>
<evidence type="ECO:0000259" key="8">
    <source>
        <dbReference type="Pfam" id="PF06429"/>
    </source>
</evidence>
<dbReference type="NCBIfam" id="TIGR01395">
    <property type="entry name" value="FlgC"/>
    <property type="match status" value="1"/>
</dbReference>
<evidence type="ECO:0000256" key="3">
    <source>
        <dbReference type="ARBA" id="ARBA00017941"/>
    </source>
</evidence>
<dbReference type="InterPro" id="IPR010930">
    <property type="entry name" value="Flg_bb/hook_C_dom"/>
</dbReference>
<evidence type="ECO:0000259" key="7">
    <source>
        <dbReference type="Pfam" id="PF00460"/>
    </source>
</evidence>
<evidence type="ECO:0000256" key="5">
    <source>
        <dbReference type="ARBA" id="ARBA00025933"/>
    </source>
</evidence>
<reference evidence="9 10" key="1">
    <citation type="submission" date="2018-03" db="EMBL/GenBank/DDBJ databases">
        <title>Draft genome sequence of the first documented clinical Siccibacter turicensis isolate in Austria.</title>
        <authorList>
            <person name="Lepuschitz S."/>
            <person name="Pekard-Amenitsch S."/>
            <person name="Haunold R."/>
            <person name="Schill S."/>
            <person name="Mach R."/>
            <person name="Allerberger F."/>
            <person name="Ruppitsch W."/>
            <person name="Forsythe S.J."/>
        </authorList>
    </citation>
    <scope>NUCLEOTIDE SEQUENCE [LARGE SCALE GENOMIC DNA]</scope>
    <source>
        <strain evidence="9 10">6100069499-17</strain>
    </source>
</reference>
<dbReference type="InterPro" id="IPR006299">
    <property type="entry name" value="FlgC"/>
</dbReference>
<keyword evidence="10" id="KW-1185">Reference proteome</keyword>
<dbReference type="GO" id="GO:0071978">
    <property type="term" value="P:bacterial-type flagellum-dependent swarming motility"/>
    <property type="evidence" value="ECO:0007669"/>
    <property type="project" value="TreeGrafter"/>
</dbReference>
<sequence length="143" mass="15208">MSLSDIFQISGSAMTAQTVRLNTVASNLANAESPASSESSAYKARSPVFAAVYHNSLVAEDRHDITGASVAVADVVTTGGAVSRYEPHNPLADNSGNVWYPDINVVEQMADMTSASRNFETDVDVLNNVKSMQQSLLKLGENV</sequence>
<keyword evidence="9" id="KW-0966">Cell projection</keyword>
<accession>A0A2P8VJX2</accession>
<gene>
    <name evidence="9" type="ORF">C7G83_12160</name>
</gene>
<dbReference type="PANTHER" id="PTHR30435">
    <property type="entry name" value="FLAGELLAR PROTEIN"/>
    <property type="match status" value="1"/>
</dbReference>
<keyword evidence="9" id="KW-0282">Flagellum</keyword>
<comment type="subcellular location">
    <subcellularLocation>
        <location evidence="1 6">Bacterial flagellum basal body</location>
    </subcellularLocation>
</comment>
<comment type="similarity">
    <text evidence="2">Belongs to the flagella basal body rod proteins family.</text>
</comment>
<keyword evidence="4 6" id="KW-0975">Bacterial flagellum</keyword>
<evidence type="ECO:0000313" key="10">
    <source>
        <dbReference type="Proteomes" id="UP000240212"/>
    </source>
</evidence>
<organism evidence="9 10">
    <name type="scientific">Siccibacter turicensis</name>
    <dbReference type="NCBI Taxonomy" id="357233"/>
    <lineage>
        <taxon>Bacteria</taxon>
        <taxon>Pseudomonadati</taxon>
        <taxon>Pseudomonadota</taxon>
        <taxon>Gammaproteobacteria</taxon>
        <taxon>Enterobacterales</taxon>
        <taxon>Enterobacteriaceae</taxon>
        <taxon>Siccibacter</taxon>
    </lineage>
</organism>